<protein>
    <submittedName>
        <fullName evidence="1">Uncharacterized protein</fullName>
    </submittedName>
</protein>
<sequence>MRDIGANMVAAVSKKLNQQLYRIFPHVVGYNEWYPDGGIVVSVRI</sequence>
<comment type="caution">
    <text evidence="1">The sequence shown here is derived from an EMBL/GenBank/DDBJ whole genome shotgun (WGS) entry which is preliminary data.</text>
</comment>
<reference evidence="1 2" key="1">
    <citation type="submission" date="2018-09" db="EMBL/GenBank/DDBJ databases">
        <title>Characterization of the phylogenetic diversity of five novel species belonging to the genus Bifidobacterium.</title>
        <authorList>
            <person name="Lugli G.A."/>
            <person name="Duranti S."/>
            <person name="Milani C."/>
        </authorList>
    </citation>
    <scope>NUCLEOTIDE SEQUENCE [LARGE SCALE GENOMIC DNA]</scope>
    <source>
        <strain evidence="1 2">2020B</strain>
    </source>
</reference>
<name>A0A430F6T4_9BIFI</name>
<dbReference type="RefSeq" id="WP_164518440.1">
    <property type="nucleotide sequence ID" value="NZ_QXGI01000004.1"/>
</dbReference>
<evidence type="ECO:0000313" key="1">
    <source>
        <dbReference type="EMBL" id="RSX48005.1"/>
    </source>
</evidence>
<keyword evidence="2" id="KW-1185">Reference proteome</keyword>
<proteinExistence type="predicted"/>
<dbReference type="EMBL" id="QXGI01000004">
    <property type="protein sequence ID" value="RSX48005.1"/>
    <property type="molecule type" value="Genomic_DNA"/>
</dbReference>
<organism evidence="1 2">
    <name type="scientific">Bifidobacterium castoris</name>
    <dbReference type="NCBI Taxonomy" id="2306972"/>
    <lineage>
        <taxon>Bacteria</taxon>
        <taxon>Bacillati</taxon>
        <taxon>Actinomycetota</taxon>
        <taxon>Actinomycetes</taxon>
        <taxon>Bifidobacteriales</taxon>
        <taxon>Bifidobacteriaceae</taxon>
        <taxon>Bifidobacterium</taxon>
    </lineage>
</organism>
<gene>
    <name evidence="1" type="ORF">D2E22_1292</name>
</gene>
<dbReference type="AlphaFoldDB" id="A0A430F6T4"/>
<dbReference type="Proteomes" id="UP000288052">
    <property type="component" value="Unassembled WGS sequence"/>
</dbReference>
<evidence type="ECO:0000313" key="2">
    <source>
        <dbReference type="Proteomes" id="UP000288052"/>
    </source>
</evidence>
<accession>A0A430F6T4</accession>